<evidence type="ECO:0000256" key="1">
    <source>
        <dbReference type="ARBA" id="ARBA00022490"/>
    </source>
</evidence>
<dbReference type="Pfam" id="PF00587">
    <property type="entry name" value="tRNA-synt_2b"/>
    <property type="match status" value="1"/>
</dbReference>
<evidence type="ECO:0000256" key="6">
    <source>
        <dbReference type="ARBA" id="ARBA00023146"/>
    </source>
</evidence>
<evidence type="ECO:0000256" key="5">
    <source>
        <dbReference type="ARBA" id="ARBA00022917"/>
    </source>
</evidence>
<evidence type="ECO:0000256" key="2">
    <source>
        <dbReference type="ARBA" id="ARBA00022598"/>
    </source>
</evidence>
<dbReference type="Gene3D" id="3.30.930.10">
    <property type="entry name" value="Bira Bifunctional Protein, Domain 2"/>
    <property type="match status" value="1"/>
</dbReference>
<keyword evidence="5" id="KW-0648">Protein biosynthesis</keyword>
<organism evidence="8 9">
    <name type="scientific">Pendulispora albinea</name>
    <dbReference type="NCBI Taxonomy" id="2741071"/>
    <lineage>
        <taxon>Bacteria</taxon>
        <taxon>Pseudomonadati</taxon>
        <taxon>Myxococcota</taxon>
        <taxon>Myxococcia</taxon>
        <taxon>Myxococcales</taxon>
        <taxon>Sorangiineae</taxon>
        <taxon>Pendulisporaceae</taxon>
        <taxon>Pendulispora</taxon>
    </lineage>
</organism>
<dbReference type="InterPro" id="IPR045864">
    <property type="entry name" value="aa-tRNA-synth_II/BPL/LPL"/>
</dbReference>
<keyword evidence="4" id="KW-0067">ATP-binding</keyword>
<evidence type="ECO:0000313" key="9">
    <source>
        <dbReference type="Proteomes" id="UP001370348"/>
    </source>
</evidence>
<dbReference type="Proteomes" id="UP001370348">
    <property type="component" value="Chromosome"/>
</dbReference>
<gene>
    <name evidence="8" type="ORF">LZC94_19730</name>
</gene>
<keyword evidence="2" id="KW-0436">Ligase</keyword>
<reference evidence="8 9" key="1">
    <citation type="submission" date="2021-12" db="EMBL/GenBank/DDBJ databases">
        <title>Discovery of the Pendulisporaceae a myxobacterial family with distinct sporulation behavior and unique specialized metabolism.</title>
        <authorList>
            <person name="Garcia R."/>
            <person name="Popoff A."/>
            <person name="Bader C.D."/>
            <person name="Loehr J."/>
            <person name="Walesch S."/>
            <person name="Walt C."/>
            <person name="Boldt J."/>
            <person name="Bunk B."/>
            <person name="Haeckl F.J.F.P.J."/>
            <person name="Gunesch A.P."/>
            <person name="Birkelbach J."/>
            <person name="Nuebel U."/>
            <person name="Pietschmann T."/>
            <person name="Bach T."/>
            <person name="Mueller R."/>
        </authorList>
    </citation>
    <scope>NUCLEOTIDE SEQUENCE [LARGE SCALE GENOMIC DNA]</scope>
    <source>
        <strain evidence="8 9">MSr11954</strain>
    </source>
</reference>
<evidence type="ECO:0000256" key="3">
    <source>
        <dbReference type="ARBA" id="ARBA00022741"/>
    </source>
</evidence>
<dbReference type="RefSeq" id="WP_394829064.1">
    <property type="nucleotide sequence ID" value="NZ_CP089984.1"/>
</dbReference>
<dbReference type="EMBL" id="CP089984">
    <property type="protein sequence ID" value="WXB19449.1"/>
    <property type="molecule type" value="Genomic_DNA"/>
</dbReference>
<proteinExistence type="predicted"/>
<evidence type="ECO:0000313" key="8">
    <source>
        <dbReference type="EMBL" id="WXB19449.1"/>
    </source>
</evidence>
<accession>A0ABZ2MAB1</accession>
<dbReference type="InterPro" id="IPR006195">
    <property type="entry name" value="aa-tRNA-synth_II"/>
</dbReference>
<sequence>MQLRSPTQHLVLPLSRTVDAELASDIEKHSVYVSEDLLSLSVVQNEPRVLVGYKDGADIERLQEKLSRYLDAMLARVRRVEPAVHYQRGRRSKAIEHDVFPKLLERGWAFQHGRGMVSLSGPALTLSRVIDETFARRYRRSYAAQDRAYPAMIQAELLARCGYFEMHPNAVSFVSHLRNDFDEIESFRAVNEGASRLNVTHGGAFAPIQHCLNPAACFPCYEAFENHRIGAEGQVLTWPARVFRYESSNLVGLDRLWEFNVRELVFLGTDAFVQAGRRKAIALIQEILDDWDLSGRIETATDPFFATVYASKAFWQEAMDVKYEIRLDIAPKSNGTARTVAAGSINLHGAFFGERFNIRDANGEAAYSGCVGWGLERWVLAIFSQHGFDVQKWPERLQERVLAERDDS</sequence>
<dbReference type="PROSITE" id="PS50862">
    <property type="entry name" value="AA_TRNA_LIGASE_II"/>
    <property type="match status" value="1"/>
</dbReference>
<name>A0ABZ2MAB1_9BACT</name>
<evidence type="ECO:0000256" key="4">
    <source>
        <dbReference type="ARBA" id="ARBA00022840"/>
    </source>
</evidence>
<dbReference type="SUPFAM" id="SSF55681">
    <property type="entry name" value="Class II aaRS and biotin synthetases"/>
    <property type="match status" value="1"/>
</dbReference>
<protein>
    <recommendedName>
        <fullName evidence="7">Aminoacyl-transfer RNA synthetases class-II family profile domain-containing protein</fullName>
    </recommendedName>
</protein>
<keyword evidence="6" id="KW-0030">Aminoacyl-tRNA synthetase</keyword>
<keyword evidence="1" id="KW-0963">Cytoplasm</keyword>
<keyword evidence="3" id="KW-0547">Nucleotide-binding</keyword>
<dbReference type="InterPro" id="IPR002314">
    <property type="entry name" value="aa-tRNA-synt_IIb"/>
</dbReference>
<evidence type="ECO:0000259" key="7">
    <source>
        <dbReference type="PROSITE" id="PS50862"/>
    </source>
</evidence>
<keyword evidence="9" id="KW-1185">Reference proteome</keyword>
<feature type="domain" description="Aminoacyl-transfer RNA synthetases class-II family profile" evidence="7">
    <location>
        <begin position="240"/>
        <end position="394"/>
    </location>
</feature>